<keyword evidence="3" id="KW-1185">Reference proteome</keyword>
<dbReference type="PROSITE" id="PS50003">
    <property type="entry name" value="PH_DOMAIN"/>
    <property type="match status" value="1"/>
</dbReference>
<sequence length="208" mass="24097">MPRKRSLPSADTLLSCSSTESSLSGSFVESLRTAQEGWMYWKRDEGCWMKVFVLLRRHVLWLTRSAVPSALASPLIQVAVADVDRMTDRAFRVTGPSGETMELHLYDGDDGWAWLDALESAARQTQTRLSQQPTTPLRPSRSLRRLAQRTMTTLDEHEYRGTLVVYEEDRKGSRWRRFWHALGWKQSLRRRLESVVDRLESSQERPTE</sequence>
<name>A0AAD5Q9R5_PYTIN</name>
<dbReference type="InterPro" id="IPR001849">
    <property type="entry name" value="PH_domain"/>
</dbReference>
<gene>
    <name evidence="2" type="ORF">P43SY_007514</name>
</gene>
<evidence type="ECO:0000313" key="3">
    <source>
        <dbReference type="Proteomes" id="UP001209570"/>
    </source>
</evidence>
<accession>A0AAD5Q9R5</accession>
<proteinExistence type="predicted"/>
<dbReference type="EMBL" id="JAKCXM010000097">
    <property type="protein sequence ID" value="KAJ0402649.1"/>
    <property type="molecule type" value="Genomic_DNA"/>
</dbReference>
<dbReference type="AlphaFoldDB" id="A0AAD5Q9R5"/>
<reference evidence="2" key="1">
    <citation type="submission" date="2021-12" db="EMBL/GenBank/DDBJ databases">
        <title>Prjna785345.</title>
        <authorList>
            <person name="Rujirawat T."/>
            <person name="Krajaejun T."/>
        </authorList>
    </citation>
    <scope>NUCLEOTIDE SEQUENCE</scope>
    <source>
        <strain evidence="2">Pi057C3</strain>
    </source>
</reference>
<evidence type="ECO:0000313" key="2">
    <source>
        <dbReference type="EMBL" id="KAJ0402649.1"/>
    </source>
</evidence>
<comment type="caution">
    <text evidence="2">The sequence shown here is derived from an EMBL/GenBank/DDBJ whole genome shotgun (WGS) entry which is preliminary data.</text>
</comment>
<dbReference type="SUPFAM" id="SSF50729">
    <property type="entry name" value="PH domain-like"/>
    <property type="match status" value="1"/>
</dbReference>
<dbReference type="Proteomes" id="UP001209570">
    <property type="component" value="Unassembled WGS sequence"/>
</dbReference>
<feature type="domain" description="PH" evidence="1">
    <location>
        <begin position="32"/>
        <end position="123"/>
    </location>
</feature>
<evidence type="ECO:0000259" key="1">
    <source>
        <dbReference type="PROSITE" id="PS50003"/>
    </source>
</evidence>
<organism evidence="2 3">
    <name type="scientific">Pythium insidiosum</name>
    <name type="common">Pythiosis disease agent</name>
    <dbReference type="NCBI Taxonomy" id="114742"/>
    <lineage>
        <taxon>Eukaryota</taxon>
        <taxon>Sar</taxon>
        <taxon>Stramenopiles</taxon>
        <taxon>Oomycota</taxon>
        <taxon>Peronosporomycetes</taxon>
        <taxon>Pythiales</taxon>
        <taxon>Pythiaceae</taxon>
        <taxon>Pythium</taxon>
    </lineage>
</organism>
<protein>
    <recommendedName>
        <fullName evidence="1">PH domain-containing protein</fullName>
    </recommendedName>
</protein>